<organism evidence="2 3">
    <name type="scientific">Parachaetomium inaequale</name>
    <dbReference type="NCBI Taxonomy" id="2588326"/>
    <lineage>
        <taxon>Eukaryota</taxon>
        <taxon>Fungi</taxon>
        <taxon>Dikarya</taxon>
        <taxon>Ascomycota</taxon>
        <taxon>Pezizomycotina</taxon>
        <taxon>Sordariomycetes</taxon>
        <taxon>Sordariomycetidae</taxon>
        <taxon>Sordariales</taxon>
        <taxon>Chaetomiaceae</taxon>
        <taxon>Parachaetomium</taxon>
    </lineage>
</organism>
<accession>A0AAN6PDX3</accession>
<evidence type="ECO:0000313" key="2">
    <source>
        <dbReference type="EMBL" id="KAK4034958.1"/>
    </source>
</evidence>
<dbReference type="Proteomes" id="UP001303115">
    <property type="component" value="Unassembled WGS sequence"/>
</dbReference>
<proteinExistence type="predicted"/>
<comment type="caution">
    <text evidence="2">The sequence shown here is derived from an EMBL/GenBank/DDBJ whole genome shotgun (WGS) entry which is preliminary data.</text>
</comment>
<evidence type="ECO:0000256" key="1">
    <source>
        <dbReference type="SAM" id="MobiDB-lite"/>
    </source>
</evidence>
<gene>
    <name evidence="2" type="ORF">C8A01DRAFT_48787</name>
</gene>
<keyword evidence="3" id="KW-1185">Reference proteome</keyword>
<dbReference type="AlphaFoldDB" id="A0AAN6PDX3"/>
<feature type="compositionally biased region" description="Basic and acidic residues" evidence="1">
    <location>
        <begin position="172"/>
        <end position="187"/>
    </location>
</feature>
<evidence type="ECO:0000313" key="3">
    <source>
        <dbReference type="Proteomes" id="UP001303115"/>
    </source>
</evidence>
<feature type="compositionally biased region" description="Basic residues" evidence="1">
    <location>
        <begin position="1"/>
        <end position="11"/>
    </location>
</feature>
<dbReference type="EMBL" id="MU854460">
    <property type="protein sequence ID" value="KAK4034958.1"/>
    <property type="molecule type" value="Genomic_DNA"/>
</dbReference>
<name>A0AAN6PDX3_9PEZI</name>
<sequence length="187" mass="21491">MSSRVGKRQSKKGQSSKQRPSKPDAGERFVEERKPAYLNVYCAVYAPHFGNYYHWAFAISNPPADEWHLFEVAQDRADGPFRPEYRRVNPTNSDRCQLPLTLLGQMHSGWLSTLVEHISVSQVPGEAQSWNRQDYVMEIWEIMQQTGMVNFGGEVEDQVLGDDEELEDGEEGEQRILSKEFVYDSSE</sequence>
<reference evidence="3" key="1">
    <citation type="journal article" date="2023" name="Mol. Phylogenet. Evol.">
        <title>Genome-scale phylogeny and comparative genomics of the fungal order Sordariales.</title>
        <authorList>
            <person name="Hensen N."/>
            <person name="Bonometti L."/>
            <person name="Westerberg I."/>
            <person name="Brannstrom I.O."/>
            <person name="Guillou S."/>
            <person name="Cros-Aarteil S."/>
            <person name="Calhoun S."/>
            <person name="Haridas S."/>
            <person name="Kuo A."/>
            <person name="Mondo S."/>
            <person name="Pangilinan J."/>
            <person name="Riley R."/>
            <person name="LaButti K."/>
            <person name="Andreopoulos B."/>
            <person name="Lipzen A."/>
            <person name="Chen C."/>
            <person name="Yan M."/>
            <person name="Daum C."/>
            <person name="Ng V."/>
            <person name="Clum A."/>
            <person name="Steindorff A."/>
            <person name="Ohm R.A."/>
            <person name="Martin F."/>
            <person name="Silar P."/>
            <person name="Natvig D.O."/>
            <person name="Lalanne C."/>
            <person name="Gautier V."/>
            <person name="Ament-Velasquez S.L."/>
            <person name="Kruys A."/>
            <person name="Hutchinson M.I."/>
            <person name="Powell A.J."/>
            <person name="Barry K."/>
            <person name="Miller A.N."/>
            <person name="Grigoriev I.V."/>
            <person name="Debuchy R."/>
            <person name="Gladieux P."/>
            <person name="Hiltunen Thoren M."/>
            <person name="Johannesson H."/>
        </authorList>
    </citation>
    <scope>NUCLEOTIDE SEQUENCE [LARGE SCALE GENOMIC DNA]</scope>
    <source>
        <strain evidence="3">CBS 284.82</strain>
    </source>
</reference>
<protein>
    <submittedName>
        <fullName evidence="2">Uncharacterized protein</fullName>
    </submittedName>
</protein>
<feature type="region of interest" description="Disordered" evidence="1">
    <location>
        <begin position="163"/>
        <end position="187"/>
    </location>
</feature>
<feature type="region of interest" description="Disordered" evidence="1">
    <location>
        <begin position="1"/>
        <end position="28"/>
    </location>
</feature>